<dbReference type="AlphaFoldDB" id="A0A846WEY5"/>
<dbReference type="EMBL" id="JAAXPC010000001">
    <property type="protein sequence ID" value="NKY00008.1"/>
    <property type="molecule type" value="Genomic_DNA"/>
</dbReference>
<gene>
    <name evidence="3" type="ORF">HGA05_00240</name>
</gene>
<feature type="compositionally biased region" description="Low complexity" evidence="1">
    <location>
        <begin position="344"/>
        <end position="395"/>
    </location>
</feature>
<evidence type="ECO:0000256" key="2">
    <source>
        <dbReference type="SAM" id="Phobius"/>
    </source>
</evidence>
<accession>A0A846WEY5</accession>
<organism evidence="3 4">
    <name type="scientific">Gordonia polyisoprenivorans</name>
    <dbReference type="NCBI Taxonomy" id="84595"/>
    <lineage>
        <taxon>Bacteria</taxon>
        <taxon>Bacillati</taxon>
        <taxon>Actinomycetota</taxon>
        <taxon>Actinomycetes</taxon>
        <taxon>Mycobacteriales</taxon>
        <taxon>Gordoniaceae</taxon>
        <taxon>Gordonia</taxon>
    </lineage>
</organism>
<feature type="compositionally biased region" description="Polar residues" evidence="1">
    <location>
        <begin position="421"/>
        <end position="432"/>
    </location>
</feature>
<comment type="caution">
    <text evidence="3">The sequence shown here is derived from an EMBL/GenBank/DDBJ whole genome shotgun (WGS) entry which is preliminary data.</text>
</comment>
<feature type="compositionally biased region" description="Low complexity" evidence="1">
    <location>
        <begin position="450"/>
        <end position="492"/>
    </location>
</feature>
<feature type="transmembrane region" description="Helical" evidence="2">
    <location>
        <begin position="21"/>
        <end position="43"/>
    </location>
</feature>
<evidence type="ECO:0000313" key="4">
    <source>
        <dbReference type="Proteomes" id="UP000563898"/>
    </source>
</evidence>
<reference evidence="3 4" key="1">
    <citation type="submission" date="2020-04" db="EMBL/GenBank/DDBJ databases">
        <title>MicrobeNet Type strains.</title>
        <authorList>
            <person name="Nicholson A.C."/>
        </authorList>
    </citation>
    <scope>NUCLEOTIDE SEQUENCE [LARGE SCALE GENOMIC DNA]</scope>
    <source>
        <strain evidence="3 4">ATCC BAA-14</strain>
    </source>
</reference>
<keyword evidence="2" id="KW-0812">Transmembrane</keyword>
<keyword evidence="2" id="KW-1133">Transmembrane helix</keyword>
<keyword evidence="2" id="KW-0472">Membrane</keyword>
<dbReference type="Proteomes" id="UP000563898">
    <property type="component" value="Unassembled WGS sequence"/>
</dbReference>
<dbReference type="RefSeq" id="WP_006372350.1">
    <property type="nucleotide sequence ID" value="NZ_JAAXPC010000001.1"/>
</dbReference>
<evidence type="ECO:0000313" key="3">
    <source>
        <dbReference type="EMBL" id="NKY00008.1"/>
    </source>
</evidence>
<evidence type="ECO:0008006" key="5">
    <source>
        <dbReference type="Google" id="ProtNLM"/>
    </source>
</evidence>
<protein>
    <recommendedName>
        <fullName evidence="5">PE-PGRS family protein</fullName>
    </recommendedName>
</protein>
<sequence length="492" mass="47708">MHALSSPEVTTTRPRPRLTTGIALVGAAAIAITPLAITGAPAITHDVHHAIDSAATSIKLTGLEMYQQVIADAVANFEASREWAVPGAFPILEQILSNQQANLSALGSALGTFGPAALEVIKTEVPQLLAQAAEGFAKGDLVSAVNAVLTAAILPITAGIDLVSGPIIPAIQQALAGPVQNLANVINQLPNMILSGALVPLSPVLSGGGALVQAVQNVIDAVQAADPAKALDAVVSAPAVVLDGILNGGYGMSLAPLVGLNGLTVQSGGLLNPGSFTDDGRLILPGSLQSWQTLQQTIVAALTPPAAPSSAVSRTLASSSPTDISAVRAPVGASTTAVTLDTRANSADATPAPSSNPSSTPVASTPAASTPSESASAPSTTAPESATATETASTGSSGGATGSGPADSQTGSDEPAGAQSEGAQSEGAQSEGAQFAGARSGDTPSASADAQSGGTATTGPQQSGPQQTGPHTTSGATASPAGAGSAQGASGS</sequence>
<proteinExistence type="predicted"/>
<name>A0A846WEY5_9ACTN</name>
<feature type="region of interest" description="Disordered" evidence="1">
    <location>
        <begin position="337"/>
        <end position="492"/>
    </location>
</feature>
<evidence type="ECO:0000256" key="1">
    <source>
        <dbReference type="SAM" id="MobiDB-lite"/>
    </source>
</evidence>